<evidence type="ECO:0000313" key="1">
    <source>
        <dbReference type="EMBL" id="WSB71444.1"/>
    </source>
</evidence>
<dbReference type="InterPro" id="IPR025851">
    <property type="entry name" value="SUKH-4"/>
</dbReference>
<evidence type="ECO:0000313" key="2">
    <source>
        <dbReference type="Proteomes" id="UP001344251"/>
    </source>
</evidence>
<dbReference type="RefSeq" id="WP_326621054.1">
    <property type="nucleotide sequence ID" value="NZ_CP109106.1"/>
</dbReference>
<gene>
    <name evidence="1" type="ORF">OG863_27825</name>
</gene>
<dbReference type="Proteomes" id="UP001344251">
    <property type="component" value="Chromosome"/>
</dbReference>
<sequence>MPQLVNRSMMESAFSPESLVVSEEGKLPADLNELTRSLLVDVGLPDDRSFFFVIDGGFFEGGSPNRFRRCAELPFLDRYEDMPTGWESWLVIGEIHSDGVVLDPVSGVVYCLPDDGEYRAHVLNQSLDSFLFFLYLLAIERPHYDFRFAEECDDTERVAASLRERMASADPLPFRGVEPAWSETFDWEDEDAPRLPTWECVLWDVHEVVG</sequence>
<proteinExistence type="predicted"/>
<reference evidence="1 2" key="1">
    <citation type="submission" date="2022-10" db="EMBL/GenBank/DDBJ databases">
        <title>The complete genomes of actinobacterial strains from the NBC collection.</title>
        <authorList>
            <person name="Joergensen T.S."/>
            <person name="Alvarez Arevalo M."/>
            <person name="Sterndorff E.B."/>
            <person name="Faurdal D."/>
            <person name="Vuksanovic O."/>
            <person name="Mourched A.-S."/>
            <person name="Charusanti P."/>
            <person name="Shaw S."/>
            <person name="Blin K."/>
            <person name="Weber T."/>
        </authorList>
    </citation>
    <scope>NUCLEOTIDE SEQUENCE [LARGE SCALE GENOMIC DNA]</scope>
    <source>
        <strain evidence="1 2">NBC 01774</strain>
    </source>
</reference>
<keyword evidence="2" id="KW-1185">Reference proteome</keyword>
<dbReference type="Pfam" id="PF14435">
    <property type="entry name" value="SUKH-4"/>
    <property type="match status" value="1"/>
</dbReference>
<dbReference type="EMBL" id="CP109106">
    <property type="protein sequence ID" value="WSB71444.1"/>
    <property type="molecule type" value="Genomic_DNA"/>
</dbReference>
<accession>A0ABZ1FLY5</accession>
<name>A0ABZ1FLY5_9ACTN</name>
<protein>
    <submittedName>
        <fullName evidence="1">SUKH-4 family immunity protein</fullName>
    </submittedName>
</protein>
<organism evidence="1 2">
    <name type="scientific">Streptomyces decoyicus</name>
    <dbReference type="NCBI Taxonomy" id="249567"/>
    <lineage>
        <taxon>Bacteria</taxon>
        <taxon>Bacillati</taxon>
        <taxon>Actinomycetota</taxon>
        <taxon>Actinomycetes</taxon>
        <taxon>Kitasatosporales</taxon>
        <taxon>Streptomycetaceae</taxon>
        <taxon>Streptomyces</taxon>
    </lineage>
</organism>